<protein>
    <submittedName>
        <fullName evidence="1">Uncharacterized protein</fullName>
    </submittedName>
</protein>
<dbReference type="AlphaFoldDB" id="A0A382SHM8"/>
<sequence length="115" mass="12852">MKIPLTFAFLIIPCFSCSAEITGYWNFNGSLKATIGENLEWAWEQGDATFGTTETFEIPGIQGNSANVLKFPDSDEFSDFSGIEVWIGDGLDEDNWLFNEYSIIVDILYPETSST</sequence>
<dbReference type="EMBL" id="UINC01128742">
    <property type="protein sequence ID" value="SVD08688.1"/>
    <property type="molecule type" value="Genomic_DNA"/>
</dbReference>
<reference evidence="1" key="1">
    <citation type="submission" date="2018-05" db="EMBL/GenBank/DDBJ databases">
        <authorList>
            <person name="Lanie J.A."/>
            <person name="Ng W.-L."/>
            <person name="Kazmierczak K.M."/>
            <person name="Andrzejewski T.M."/>
            <person name="Davidsen T.M."/>
            <person name="Wayne K.J."/>
            <person name="Tettelin H."/>
            <person name="Glass J.I."/>
            <person name="Rusch D."/>
            <person name="Podicherti R."/>
            <person name="Tsui H.-C.T."/>
            <person name="Winkler M.E."/>
        </authorList>
    </citation>
    <scope>NUCLEOTIDE SEQUENCE</scope>
</reference>
<proteinExistence type="predicted"/>
<accession>A0A382SHM8</accession>
<gene>
    <name evidence="1" type="ORF">METZ01_LOCUS361542</name>
</gene>
<name>A0A382SHM8_9ZZZZ</name>
<evidence type="ECO:0000313" key="1">
    <source>
        <dbReference type="EMBL" id="SVD08688.1"/>
    </source>
</evidence>
<organism evidence="1">
    <name type="scientific">marine metagenome</name>
    <dbReference type="NCBI Taxonomy" id="408172"/>
    <lineage>
        <taxon>unclassified sequences</taxon>
        <taxon>metagenomes</taxon>
        <taxon>ecological metagenomes</taxon>
    </lineage>
</organism>
<feature type="non-terminal residue" evidence="1">
    <location>
        <position position="115"/>
    </location>
</feature>